<reference evidence="3 4" key="1">
    <citation type="submission" date="2017-04" db="EMBL/GenBank/DDBJ databases">
        <title>Complete genome sequence of Burkholderia cenocepacia PC184 Midwest clone.</title>
        <authorList>
            <person name="Mulks M.H."/>
            <person name="Cooper V.S."/>
        </authorList>
    </citation>
    <scope>NUCLEOTIDE SEQUENCE [LARGE SCALE GENOMIC DNA]</scope>
    <source>
        <strain evidence="3 4">PC184 Mulks</strain>
    </source>
</reference>
<feature type="chain" id="PRO_5042189997" description="Lysozyme inhibitor LprI-like N-terminal domain-containing protein" evidence="1">
    <location>
        <begin position="25"/>
        <end position="138"/>
    </location>
</feature>
<organism evidence="3 4">
    <name type="scientific">Burkholderia cenocepacia</name>
    <dbReference type="NCBI Taxonomy" id="95486"/>
    <lineage>
        <taxon>Bacteria</taxon>
        <taxon>Pseudomonadati</taxon>
        <taxon>Pseudomonadota</taxon>
        <taxon>Betaproteobacteria</taxon>
        <taxon>Burkholderiales</taxon>
        <taxon>Burkholderiaceae</taxon>
        <taxon>Burkholderia</taxon>
        <taxon>Burkholderia cepacia complex</taxon>
    </lineage>
</organism>
<evidence type="ECO:0000259" key="2">
    <source>
        <dbReference type="Pfam" id="PF07007"/>
    </source>
</evidence>
<evidence type="ECO:0000256" key="1">
    <source>
        <dbReference type="SAM" id="SignalP"/>
    </source>
</evidence>
<dbReference type="EMBL" id="CP021067">
    <property type="protein sequence ID" value="AWG29267.1"/>
    <property type="molecule type" value="Genomic_DNA"/>
</dbReference>
<gene>
    <name evidence="3" type="ORF">B9Z07_10625</name>
</gene>
<keyword evidence="1" id="KW-0732">Signal</keyword>
<proteinExistence type="predicted"/>
<dbReference type="Pfam" id="PF07007">
    <property type="entry name" value="LprI"/>
    <property type="match status" value="1"/>
</dbReference>
<protein>
    <recommendedName>
        <fullName evidence="2">Lysozyme inhibitor LprI-like N-terminal domain-containing protein</fullName>
    </recommendedName>
</protein>
<accession>A0AAD0IZM5</accession>
<name>A0AAD0IZM5_9BURK</name>
<evidence type="ECO:0000313" key="4">
    <source>
        <dbReference type="Proteomes" id="UP000244809"/>
    </source>
</evidence>
<dbReference type="Proteomes" id="UP000244809">
    <property type="component" value="Chromosome 1"/>
</dbReference>
<dbReference type="PANTHER" id="PTHR39176:SF1">
    <property type="entry name" value="PERIPLASMIC PROTEIN"/>
    <property type="match status" value="1"/>
</dbReference>
<evidence type="ECO:0000313" key="3">
    <source>
        <dbReference type="EMBL" id="AWG29267.1"/>
    </source>
</evidence>
<dbReference type="PANTHER" id="PTHR39176">
    <property type="entry name" value="PERIPLASMIC PROTEIN-RELATED"/>
    <property type="match status" value="1"/>
</dbReference>
<dbReference type="InterPro" id="IPR009739">
    <property type="entry name" value="LprI-like_N"/>
</dbReference>
<sequence length="138" mass="15105">MTVLPKLVPLAALLAVLAARDAHAAPDCANPQDQRTMNECASRAYARADAELNRRYRALQSRLKDDRDGARKLTEAQRAWIAFRDTECVFQTIRVAGGSAEPLARAACLEETTRSRSAALQRYLECGEGDTNCPVAAQ</sequence>
<feature type="domain" description="Lysozyme inhibitor LprI-like N-terminal" evidence="2">
    <location>
        <begin position="28"/>
        <end position="120"/>
    </location>
</feature>
<dbReference type="AlphaFoldDB" id="A0AAD0IZM5"/>
<feature type="signal peptide" evidence="1">
    <location>
        <begin position="1"/>
        <end position="24"/>
    </location>
</feature>
<dbReference type="RefSeq" id="WP_006480117.1">
    <property type="nucleotide sequence ID" value="NZ_CADEUD010000027.1"/>
</dbReference>
<dbReference type="Gene3D" id="1.20.1270.180">
    <property type="match status" value="1"/>
</dbReference>